<proteinExistence type="predicted"/>
<keyword evidence="2" id="KW-1185">Reference proteome</keyword>
<reference evidence="2" key="1">
    <citation type="submission" date="2013-09" db="EMBL/GenBank/DDBJ databases">
        <title>The Genome Sequence of Anopheles culicifacies species A.</title>
        <authorList>
            <consortium name="The Broad Institute Genomics Platform"/>
            <person name="Neafsey D.E."/>
            <person name="Besansky N."/>
            <person name="Howell P."/>
            <person name="Walton C."/>
            <person name="Young S.K."/>
            <person name="Zeng Q."/>
            <person name="Gargeya S."/>
            <person name="Fitzgerald M."/>
            <person name="Haas B."/>
            <person name="Abouelleil A."/>
            <person name="Allen A.W."/>
            <person name="Alvarado L."/>
            <person name="Arachchi H.M."/>
            <person name="Berlin A.M."/>
            <person name="Chapman S.B."/>
            <person name="Gainer-Dewar J."/>
            <person name="Goldberg J."/>
            <person name="Griggs A."/>
            <person name="Gujja S."/>
            <person name="Hansen M."/>
            <person name="Howarth C."/>
            <person name="Imamovic A."/>
            <person name="Ireland A."/>
            <person name="Larimer J."/>
            <person name="McCowan C."/>
            <person name="Murphy C."/>
            <person name="Pearson M."/>
            <person name="Poon T.W."/>
            <person name="Priest M."/>
            <person name="Roberts A."/>
            <person name="Saif S."/>
            <person name="Shea T."/>
            <person name="Sisk P."/>
            <person name="Sykes S."/>
            <person name="Wortman J."/>
            <person name="Nusbaum C."/>
            <person name="Birren B."/>
        </authorList>
    </citation>
    <scope>NUCLEOTIDE SEQUENCE [LARGE SCALE GENOMIC DNA]</scope>
    <source>
        <strain evidence="2">A-37</strain>
    </source>
</reference>
<dbReference type="VEuPathDB" id="VectorBase:ACUA013246"/>
<name>A0A182MA56_9DIPT</name>
<evidence type="ECO:0000313" key="2">
    <source>
        <dbReference type="Proteomes" id="UP000075883"/>
    </source>
</evidence>
<dbReference type="AlphaFoldDB" id="A0A182MA56"/>
<dbReference type="EMBL" id="AXCM01017036">
    <property type="status" value="NOT_ANNOTATED_CDS"/>
    <property type="molecule type" value="Genomic_DNA"/>
</dbReference>
<accession>A0A182MA56</accession>
<protein>
    <submittedName>
        <fullName evidence="1">Uncharacterized protein</fullName>
    </submittedName>
</protein>
<sequence length="117" mass="13194">MCFKRVTNVNARVTGPTIVTTDHSQTPKYDQRNGQYLAQRATNLTLGFEILFYRFRHGLFSRRFARLQCALVLAGVGLLQIDTFIRRQGFALVVTLWVGPHWPTGSVGVKVVGSRID</sequence>
<dbReference type="Proteomes" id="UP000075883">
    <property type="component" value="Unassembled WGS sequence"/>
</dbReference>
<dbReference type="EnsemblMetazoa" id="ACUA013246-RA">
    <property type="protein sequence ID" value="ACUA013246-PA"/>
    <property type="gene ID" value="ACUA013246"/>
</dbReference>
<evidence type="ECO:0000313" key="1">
    <source>
        <dbReference type="EnsemblMetazoa" id="ACUA013246-PA"/>
    </source>
</evidence>
<dbReference type="EMBL" id="AXCM01017035">
    <property type="status" value="NOT_ANNOTATED_CDS"/>
    <property type="molecule type" value="Genomic_DNA"/>
</dbReference>
<reference evidence="1" key="2">
    <citation type="submission" date="2020-05" db="UniProtKB">
        <authorList>
            <consortium name="EnsemblMetazoa"/>
        </authorList>
    </citation>
    <scope>IDENTIFICATION</scope>
    <source>
        <strain evidence="1">A-37</strain>
    </source>
</reference>
<organism evidence="1 2">
    <name type="scientific">Anopheles culicifacies</name>
    <dbReference type="NCBI Taxonomy" id="139723"/>
    <lineage>
        <taxon>Eukaryota</taxon>
        <taxon>Metazoa</taxon>
        <taxon>Ecdysozoa</taxon>
        <taxon>Arthropoda</taxon>
        <taxon>Hexapoda</taxon>
        <taxon>Insecta</taxon>
        <taxon>Pterygota</taxon>
        <taxon>Neoptera</taxon>
        <taxon>Endopterygota</taxon>
        <taxon>Diptera</taxon>
        <taxon>Nematocera</taxon>
        <taxon>Culicoidea</taxon>
        <taxon>Culicidae</taxon>
        <taxon>Anophelinae</taxon>
        <taxon>Anopheles</taxon>
        <taxon>culicifacies species complex</taxon>
    </lineage>
</organism>